<sequence length="136" mass="15448">MTEARFCVPTYFEGVAMTQVNAPHAGPVDYQEVQAREDFQELRRTHRSFVFPMTAFFLIWYIAFVIAAAFFPDFMAISVWGNINLGLVLGLAQFVTTFLITGLYVWFSNSKMDPKSTAIRLELEARGAGLPEEDKH</sequence>
<keyword evidence="1" id="KW-0472">Membrane</keyword>
<feature type="transmembrane region" description="Helical" evidence="1">
    <location>
        <begin position="83"/>
        <end position="107"/>
    </location>
</feature>
<comment type="caution">
    <text evidence="2">The sequence shown here is derived from an EMBL/GenBank/DDBJ whole genome shotgun (WGS) entry which is preliminary data.</text>
</comment>
<evidence type="ECO:0000256" key="1">
    <source>
        <dbReference type="SAM" id="Phobius"/>
    </source>
</evidence>
<keyword evidence="1" id="KW-0812">Transmembrane</keyword>
<dbReference type="Proteomes" id="UP000238217">
    <property type="component" value="Unassembled WGS sequence"/>
</dbReference>
<dbReference type="EMBL" id="PVTY01000008">
    <property type="protein sequence ID" value="PRZ15675.1"/>
    <property type="molecule type" value="Genomic_DNA"/>
</dbReference>
<dbReference type="PANTHER" id="PTHR38441:SF1">
    <property type="entry name" value="MEMBRANE PROTEIN"/>
    <property type="match status" value="1"/>
</dbReference>
<organism evidence="2 3">
    <name type="scientific">Nesterenkonia sandarakina</name>
    <dbReference type="NCBI Taxonomy" id="272918"/>
    <lineage>
        <taxon>Bacteria</taxon>
        <taxon>Bacillati</taxon>
        <taxon>Actinomycetota</taxon>
        <taxon>Actinomycetes</taxon>
        <taxon>Micrococcales</taxon>
        <taxon>Micrococcaceae</taxon>
        <taxon>Nesterenkonia</taxon>
    </lineage>
</organism>
<evidence type="ECO:0000313" key="3">
    <source>
        <dbReference type="Proteomes" id="UP000238217"/>
    </source>
</evidence>
<keyword evidence="1" id="KW-1133">Transmembrane helix</keyword>
<dbReference type="Pfam" id="PF04341">
    <property type="entry name" value="DUF485"/>
    <property type="match status" value="1"/>
</dbReference>
<feature type="transmembrane region" description="Helical" evidence="1">
    <location>
        <begin position="49"/>
        <end position="71"/>
    </location>
</feature>
<dbReference type="AlphaFoldDB" id="A0A2T0YKE6"/>
<keyword evidence="3" id="KW-1185">Reference proteome</keyword>
<protein>
    <submittedName>
        <fullName evidence="2">Uncharacterized membrane protein (DUF485 family)</fullName>
    </submittedName>
</protein>
<accession>A0A2T0YKE6</accession>
<evidence type="ECO:0000313" key="2">
    <source>
        <dbReference type="EMBL" id="PRZ15675.1"/>
    </source>
</evidence>
<dbReference type="InterPro" id="IPR007436">
    <property type="entry name" value="DUF485"/>
</dbReference>
<name>A0A2T0YKE6_9MICC</name>
<proteinExistence type="predicted"/>
<dbReference type="PANTHER" id="PTHR38441">
    <property type="entry name" value="INTEGRAL MEMBRANE PROTEIN-RELATED"/>
    <property type="match status" value="1"/>
</dbReference>
<gene>
    <name evidence="2" type="ORF">BCL67_108136</name>
</gene>
<reference evidence="2 3" key="1">
    <citation type="submission" date="2018-03" db="EMBL/GenBank/DDBJ databases">
        <title>Comparative analysis of microorganisms from saline springs in Andes Mountain Range, Colombia.</title>
        <authorList>
            <person name="Rubin E."/>
        </authorList>
    </citation>
    <scope>NUCLEOTIDE SEQUENCE [LARGE SCALE GENOMIC DNA]</scope>
    <source>
        <strain evidence="2 3">CG 35</strain>
    </source>
</reference>